<reference evidence="1 2" key="1">
    <citation type="journal article" date="2018" name="Syst. Appl. Microbiol.">
        <title>Ereboglobus luteus gen. nov. sp. nov. from cockroach guts, and new insights into the oxygen relationship of the genera Opitutus and Didymococcus (Verrucomicrobia: Opitutaceae).</title>
        <authorList>
            <person name="Tegtmeier D."/>
            <person name="Belitz A."/>
            <person name="Radek R."/>
            <person name="Heimerl T."/>
            <person name="Brune A."/>
        </authorList>
    </citation>
    <scope>NUCLEOTIDE SEQUENCE [LARGE SCALE GENOMIC DNA]</scope>
    <source>
        <strain evidence="1 2">Ho45</strain>
    </source>
</reference>
<protein>
    <submittedName>
        <fullName evidence="1">Uncharacterized protein</fullName>
    </submittedName>
</protein>
<evidence type="ECO:0000313" key="2">
    <source>
        <dbReference type="Proteomes" id="UP000244896"/>
    </source>
</evidence>
<evidence type="ECO:0000313" key="1">
    <source>
        <dbReference type="EMBL" id="AWI10332.1"/>
    </source>
</evidence>
<organism evidence="1 2">
    <name type="scientific">Ereboglobus luteus</name>
    <dbReference type="NCBI Taxonomy" id="1796921"/>
    <lineage>
        <taxon>Bacteria</taxon>
        <taxon>Pseudomonadati</taxon>
        <taxon>Verrucomicrobiota</taxon>
        <taxon>Opitutia</taxon>
        <taxon>Opitutales</taxon>
        <taxon>Opitutaceae</taxon>
        <taxon>Ereboglobus</taxon>
    </lineage>
</organism>
<proteinExistence type="predicted"/>
<gene>
    <name evidence="1" type="ORF">CKA38_14660</name>
</gene>
<dbReference type="Proteomes" id="UP000244896">
    <property type="component" value="Chromosome"/>
</dbReference>
<dbReference type="AlphaFoldDB" id="A0A2U8E711"/>
<dbReference type="OrthoDB" id="9580665at2"/>
<keyword evidence="2" id="KW-1185">Reference proteome</keyword>
<sequence>MENTIIADKPLTAKQAKDAERAEAVESLKKSLKRGATVYTILRHVSASGMSRCLDIYTIKHDQPLRLTWSAAKVLDATYDCRREALRINGCGMDMGFAVTSNLSRKLFGDTYALQHRWL</sequence>
<dbReference type="RefSeq" id="WP_108826234.1">
    <property type="nucleotide sequence ID" value="NZ_CP023004.1"/>
</dbReference>
<dbReference type="KEGG" id="elut:CKA38_14660"/>
<name>A0A2U8E711_9BACT</name>
<dbReference type="EMBL" id="CP023004">
    <property type="protein sequence ID" value="AWI10332.1"/>
    <property type="molecule type" value="Genomic_DNA"/>
</dbReference>
<accession>A0A2U8E711</accession>